<gene>
    <name evidence="2" type="ORF">THTE_4263</name>
</gene>
<evidence type="ECO:0000313" key="2">
    <source>
        <dbReference type="EMBL" id="ASV76864.1"/>
    </source>
</evidence>
<name>A0A286RLM8_9BACT</name>
<reference evidence="2 3" key="1">
    <citation type="journal article" name="Front. Microbiol.">
        <title>Sugar Metabolism of the First Thermophilic Planctomycete Thermogutta terrifontis: Comparative Genomic and Transcriptomic Approaches.</title>
        <authorList>
            <person name="Elcheninov A.G."/>
            <person name="Menzel P."/>
            <person name="Gudbergsdottir S.R."/>
            <person name="Slesarev A.I."/>
            <person name="Kadnikov V.V."/>
            <person name="Krogh A."/>
            <person name="Bonch-Osmolovskaya E.A."/>
            <person name="Peng X."/>
            <person name="Kublanov I.V."/>
        </authorList>
    </citation>
    <scope>NUCLEOTIDE SEQUENCE [LARGE SCALE GENOMIC DNA]</scope>
    <source>
        <strain evidence="2 3">R1</strain>
    </source>
</reference>
<organism evidence="2 3">
    <name type="scientific">Thermogutta terrifontis</name>
    <dbReference type="NCBI Taxonomy" id="1331910"/>
    <lineage>
        <taxon>Bacteria</taxon>
        <taxon>Pseudomonadati</taxon>
        <taxon>Planctomycetota</taxon>
        <taxon>Planctomycetia</taxon>
        <taxon>Pirellulales</taxon>
        <taxon>Thermoguttaceae</taxon>
        <taxon>Thermogutta</taxon>
    </lineage>
</organism>
<dbReference type="EMBL" id="CP018477">
    <property type="protein sequence ID" value="ASV76864.1"/>
    <property type="molecule type" value="Genomic_DNA"/>
</dbReference>
<dbReference type="OrthoDB" id="265453at2"/>
<dbReference type="AlphaFoldDB" id="A0A286RLM8"/>
<evidence type="ECO:0000256" key="1">
    <source>
        <dbReference type="SAM" id="Phobius"/>
    </source>
</evidence>
<keyword evidence="1" id="KW-1133">Transmembrane helix</keyword>
<feature type="transmembrane region" description="Helical" evidence="1">
    <location>
        <begin position="38"/>
        <end position="58"/>
    </location>
</feature>
<feature type="transmembrane region" description="Helical" evidence="1">
    <location>
        <begin position="6"/>
        <end position="26"/>
    </location>
</feature>
<feature type="transmembrane region" description="Helical" evidence="1">
    <location>
        <begin position="182"/>
        <end position="200"/>
    </location>
</feature>
<keyword evidence="1" id="KW-0812">Transmembrane</keyword>
<protein>
    <submittedName>
        <fullName evidence="2">Uncharacterized protein</fullName>
    </submittedName>
</protein>
<keyword evidence="3" id="KW-1185">Reference proteome</keyword>
<evidence type="ECO:0000313" key="3">
    <source>
        <dbReference type="Proteomes" id="UP000215086"/>
    </source>
</evidence>
<proteinExistence type="predicted"/>
<keyword evidence="1" id="KW-0472">Membrane</keyword>
<feature type="transmembrane region" description="Helical" evidence="1">
    <location>
        <begin position="64"/>
        <end position="87"/>
    </location>
</feature>
<dbReference type="KEGG" id="ttf:THTE_4263"/>
<accession>A0A286RLM8</accession>
<sequence length="216" mass="23514">MTGWQWFLALGPLSVYLMLMGFLNLVRRPVLLTGMQDRILLGLAILGLIVVGPVDLFLPLSVYAAYGSAVWLIALVLLVLVLGLGVLTAPPKIVILNVPIHQVRSIISETAVSLDTDSRWAGDCLLMPNLGIQCTLIAWPSWRNVTLAAVGPTQDFQGWKRFGVALSKRLATVEVRPNTRGIFLVALGGIVFSLTAFSAFRDPTVVADLLSRLWPL</sequence>
<dbReference type="Proteomes" id="UP000215086">
    <property type="component" value="Chromosome"/>
</dbReference>
<dbReference type="RefSeq" id="WP_095416551.1">
    <property type="nucleotide sequence ID" value="NZ_CP018477.1"/>
</dbReference>